<feature type="region of interest" description="Disordered" evidence="5">
    <location>
        <begin position="2512"/>
        <end position="2555"/>
    </location>
</feature>
<dbReference type="Gene3D" id="3.30.559.30">
    <property type="entry name" value="Nonribosomal peptide synthetase, condensation domain"/>
    <property type="match status" value="2"/>
</dbReference>
<dbReference type="SUPFAM" id="SSF56801">
    <property type="entry name" value="Acetyl-CoA synthetase-like"/>
    <property type="match status" value="1"/>
</dbReference>
<sequence length="2679" mass="279200">MPQNDPDTRYEPFALTEVQESFLAGRTLGGGTGAGTQIHLEFEAEHLDTDRMEAAWNDLVAATDMLRARILPDGRQQVLAQVPPYRIERTDLTDTAPAQAATALERLRHRAREGFDAHSWPLFALRVAHLPGHRSRVLFTVDELIADGPSVSLLLQQWYARYTGAAAPTPPGISFRDYVTAAHGRPVPAASLEYWREQLTGVDFDRPLPLAGAADPQAPAHSRLALRLEPGRWQRVKEAAQQIRATPTALLLALCTAAVQGDAPGPLPVVLTTYNRRPVHRDVARVVGPFLSTSVFVAPPPAGTLAERVDLVRGRLWQDLEHAAVSGIRALRERARTEPGRRGLAVPMVFTSLLGSLSTLTEPGDPAHWATRIDQDASATLTSGVQLESCVQERDGALLLSWDFAPTALDTARTRAAFETLRGLLERLADDGTAALTTPAALTTTPAPAAAVAGHGDDGRPVPLTDVQSAYLVGRIGGLDGGAQTRVYQEFLLERHDTDRLELAWNRLVAHHPMLRAAVHDDGTLTVAPHDPDDVYRIRRHDLTGSAGTDAALAATGERLRAGAFPLGSRPMYALEASALPDGTTVLHVLLDALIADARSFALLFGQLFALHDGDESVLTGPADPVPHLRALAARPGSPEDLAARAAWREKFAALPPGPPLPDPAPGATRAHRRAPLGSWRTLSERAAAIGVPADMVLLTAYTDELRAHFADAGPFTVTVVSWDRPASLPGADAMVADFTQLAWVTVDDTLPDDFADRARALWARVRADLERSDVRPGLGELRTRVFRSGGALRLPVVFTRVPEIDPALHPSGVTLRTSQSQTAQVALDHVPLLVGDELAGQWDAADGTLEPAVLDAMFDRYADRVRQFTTATTTTATTTTAPAPAAAPVAAGAEDLHAVADAYVDPDAYAAPEAGAGRQAAPYAADGTGEHAGSRHVRPDTVVLADGHVAPGTDLRVVGPVDDRTPLTLAGLLESALAGRADRVAVRYEGSTVTYRQLAERTARLAHHLHALGVRPGDHVAVHMDRSPDLVTALVAVVRAGAVYVPVDPANPPERVRYLLADSGARVVVADQAHAAVPTAAGALVVCPDRAADRAALDGRPTTAPAVTVVGDDPVYTIYTSGTTGKPKGCRNSQQGVANRLLWMQERFPLGPADRVAQKTPYGFDVSVWEFFWPLIAGASVVVARPGGHADPAYLARLLHDEQVTVTHFVPSVLGMFLRHPAAARCTALRYVFASGEALPVATMRHFYEVLGTGTELHNLYGPTEAAVDVTHWACRPDWDEPTVPIGRPVAHTRIHLLDEDLRPVPAGTPGEIVIGGRQVALGYHRRPELNAERFIASPFPDDDPSPRLYRTGDLGLLAEDGQIRYLGRIDNQFKLRGLRIEPEEIEAALTDVPGVAEARVLPVHDESSGEQALAAVCVAAGPEGAPDVSALRRALGETLPAYLVPSRYRFVAQLPLTTNGKLDRQAAARLFDTPPAATAAGGPAAAAAPEQAPAPASAAVPDVDAEVRRAVADVLGVEELDGDADLFDLGATSFTMIRIAQEIERLTGTALPVEALISKPTLNALTALTAPAPAPAPAPAQKDGAAGGPVTAETVARTAAGILGVDQVGPDDDLFDLGATSFTMIRLAQEIETVSGGAQVPVEVLIQSPTPRSIAACATPAAPTTPAPAASAAVPAGRAADVRIALDPKAKAAFKDARVAERRLPGTMRRLPVPDAGPAEARALFDASSFREFADGPLPAHDLLSLLSTVTWGELEGRAKRRYPSGGGFYPVQVYVYIAPGAVEAAEPGLYYLHPAERALIAVAPGARYGTDLHVLHNRALVEGSAFGVFLVSTPAAIAPAYGERNAARFSTIEAGHIAQLLLTGAPERGLGLCAVGEMDFDAVRGDFALDADQELLLSLWGGALTPHSRAARAALAPATAEQPAADPAPATGTGPAAHPAARGGGAQRAVAVVGFAADLPGARTLDELDTLLAAGATATGPALHDRWAPLHPHARHAGAHVGGYLDDVLSVEAEEFGISTAEGAAIDPQERLLLSVARRCLEDAALTPGRLAAAGQVGVFVGTMWHDHALYGVAARAAQRPGSTHATRGGLAHRTSHAFGLTGPSVVLDTGCVSGLAAVEAAFRAVASGRCDAALAAASNLVLHPDHLDVLSEMGLLAKDADSCAFTDRAGGWQVGEGVGAVLLKPLEQALADGDPVHAVLRGGALQHSGTTRQFGIPDPQRQEETMRAALDDAGLGPADIGYVEAAAAGAALADALEFTALQRLLGAPGPDPAPVPVGTVKPNTGHLEAASVFAQLGKLIAQFRRTHVYPTRLTSAVNPALARTPGAVTLAAPGADRWRTAPDTPRRALVNGFAGGGSYGSLVVEEPPAPAAAPGTGGDTALALPLSADTPGNLADLADRLATAFDNDPALTTAAAARALREGRTDRPARAGVVTGRAQAPAALRDLARRVRSEGAGAVEHRAVAAGEETKALTAWLAGEPVTWPALTTPKASLPATPLTRVTFPLPVPAAPATPGQEPAGPSAAAAPAAPAGDSAEAPVPAAAVSQTQPVGGRALSARMGALWGIGADTPADPDPDPGPLAPAASVPARDASAPGADAAFARLARVVAAETGVDAAQLEPGQDLFALGATSRQLLRIAARITADGGREVALETLFTAADLGALADEAFPEAATV</sequence>
<dbReference type="Pfam" id="PF02801">
    <property type="entry name" value="Ketoacyl-synt_C"/>
    <property type="match status" value="1"/>
</dbReference>
<protein>
    <submittedName>
        <fullName evidence="8">Amino acid adenylation domain-containing protein</fullName>
    </submittedName>
</protein>
<dbReference type="RefSeq" id="WP_364598714.1">
    <property type="nucleotide sequence ID" value="NZ_JBFAQK010000046.1"/>
</dbReference>
<dbReference type="CDD" id="cd02142">
    <property type="entry name" value="McbC_SagB-like_oxidoreductase"/>
    <property type="match status" value="1"/>
</dbReference>
<dbReference type="InterPro" id="IPR000415">
    <property type="entry name" value="Nitroreductase-like"/>
</dbReference>
<evidence type="ECO:0000256" key="1">
    <source>
        <dbReference type="ARBA" id="ARBA00001957"/>
    </source>
</evidence>
<feature type="domain" description="Carrier" evidence="6">
    <location>
        <begin position="2602"/>
        <end position="2676"/>
    </location>
</feature>
<dbReference type="InterPro" id="IPR020841">
    <property type="entry name" value="PKS_Beta-ketoAc_synthase_dom"/>
</dbReference>
<keyword evidence="9" id="KW-1185">Reference proteome</keyword>
<organism evidence="8 9">
    <name type="scientific">Streptomyces kurssanovii</name>
    <dbReference type="NCBI Taxonomy" id="67312"/>
    <lineage>
        <taxon>Bacteria</taxon>
        <taxon>Bacillati</taxon>
        <taxon>Actinomycetota</taxon>
        <taxon>Actinomycetes</taxon>
        <taxon>Kitasatosporales</taxon>
        <taxon>Streptomycetaceae</taxon>
        <taxon>Streptomyces</taxon>
    </lineage>
</organism>
<evidence type="ECO:0000256" key="3">
    <source>
        <dbReference type="ARBA" id="ARBA00022553"/>
    </source>
</evidence>
<dbReference type="SUPFAM" id="SSF52777">
    <property type="entry name" value="CoA-dependent acyltransferases"/>
    <property type="match status" value="4"/>
</dbReference>
<dbReference type="CDD" id="cd00833">
    <property type="entry name" value="PKS"/>
    <property type="match status" value="1"/>
</dbReference>
<name>A0ABV3I009_9ACTN</name>
<dbReference type="SMART" id="SM00825">
    <property type="entry name" value="PKS_KS"/>
    <property type="match status" value="1"/>
</dbReference>
<dbReference type="Gene3D" id="1.10.1240.100">
    <property type="match status" value="1"/>
</dbReference>
<feature type="compositionally biased region" description="Low complexity" evidence="5">
    <location>
        <begin position="2522"/>
        <end position="2550"/>
    </location>
</feature>
<evidence type="ECO:0000256" key="2">
    <source>
        <dbReference type="ARBA" id="ARBA00022450"/>
    </source>
</evidence>
<evidence type="ECO:0000313" key="8">
    <source>
        <dbReference type="EMBL" id="MEV4684170.1"/>
    </source>
</evidence>
<evidence type="ECO:0000256" key="5">
    <source>
        <dbReference type="SAM" id="MobiDB-lite"/>
    </source>
</evidence>
<feature type="region of interest" description="Disordered" evidence="5">
    <location>
        <begin position="1916"/>
        <end position="1946"/>
    </location>
</feature>
<dbReference type="InterPro" id="IPR029479">
    <property type="entry name" value="Nitroreductase"/>
</dbReference>
<dbReference type="InterPro" id="IPR000873">
    <property type="entry name" value="AMP-dep_synth/lig_dom"/>
</dbReference>
<dbReference type="Gene3D" id="3.30.559.10">
    <property type="entry name" value="Chloramphenicol acetyltransferase-like domain"/>
    <property type="match status" value="2"/>
</dbReference>
<dbReference type="InterPro" id="IPR042099">
    <property type="entry name" value="ANL_N_sf"/>
</dbReference>
<dbReference type="SUPFAM" id="SSF47336">
    <property type="entry name" value="ACP-like"/>
    <property type="match status" value="3"/>
</dbReference>
<dbReference type="Pfam" id="PF00668">
    <property type="entry name" value="Condensation"/>
    <property type="match status" value="1"/>
</dbReference>
<evidence type="ECO:0000313" key="9">
    <source>
        <dbReference type="Proteomes" id="UP001552521"/>
    </source>
</evidence>
<dbReference type="SMART" id="SM00823">
    <property type="entry name" value="PKS_PP"/>
    <property type="match status" value="3"/>
</dbReference>
<dbReference type="InterPro" id="IPR029058">
    <property type="entry name" value="AB_hydrolase_fold"/>
</dbReference>
<proteinExistence type="predicted"/>
<feature type="region of interest" description="Disordered" evidence="5">
    <location>
        <begin position="1476"/>
        <end position="1502"/>
    </location>
</feature>
<dbReference type="Gene3D" id="3.40.50.1820">
    <property type="entry name" value="alpha/beta hydrolase"/>
    <property type="match status" value="1"/>
</dbReference>
<dbReference type="Proteomes" id="UP001552521">
    <property type="component" value="Unassembled WGS sequence"/>
</dbReference>
<dbReference type="SUPFAM" id="SSF55469">
    <property type="entry name" value="FMN-dependent nitroreductase-like"/>
    <property type="match status" value="1"/>
</dbReference>
<dbReference type="InterPro" id="IPR020806">
    <property type="entry name" value="PKS_PP-bd"/>
</dbReference>
<evidence type="ECO:0000256" key="4">
    <source>
        <dbReference type="ARBA" id="ARBA00022679"/>
    </source>
</evidence>
<dbReference type="InterPro" id="IPR001242">
    <property type="entry name" value="Condensation_dom"/>
</dbReference>
<feature type="domain" description="Ketosynthase family 3 (KS3)" evidence="7">
    <location>
        <begin position="1950"/>
        <end position="2370"/>
    </location>
</feature>
<dbReference type="PROSITE" id="PS50075">
    <property type="entry name" value="CARRIER"/>
    <property type="match status" value="3"/>
</dbReference>
<gene>
    <name evidence="8" type="ORF">AB0K36_25750</name>
</gene>
<keyword evidence="2" id="KW-0596">Phosphopantetheine</keyword>
<dbReference type="PANTHER" id="PTHR45527">
    <property type="entry name" value="NONRIBOSOMAL PEPTIDE SYNTHETASE"/>
    <property type="match status" value="1"/>
</dbReference>
<dbReference type="InterPro" id="IPR016039">
    <property type="entry name" value="Thiolase-like"/>
</dbReference>
<reference evidence="8 9" key="1">
    <citation type="submission" date="2024-06" db="EMBL/GenBank/DDBJ databases">
        <title>The Natural Products Discovery Center: Release of the First 8490 Sequenced Strains for Exploring Actinobacteria Biosynthetic Diversity.</title>
        <authorList>
            <person name="Kalkreuter E."/>
            <person name="Kautsar S.A."/>
            <person name="Yang D."/>
            <person name="Bader C.D."/>
            <person name="Teijaro C.N."/>
            <person name="Fluegel L."/>
            <person name="Davis C.M."/>
            <person name="Simpson J.R."/>
            <person name="Lauterbach L."/>
            <person name="Steele A.D."/>
            <person name="Gui C."/>
            <person name="Meng S."/>
            <person name="Li G."/>
            <person name="Viehrig K."/>
            <person name="Ye F."/>
            <person name="Su P."/>
            <person name="Kiefer A.F."/>
            <person name="Nichols A."/>
            <person name="Cepeda A.J."/>
            <person name="Yan W."/>
            <person name="Fan B."/>
            <person name="Jiang Y."/>
            <person name="Adhikari A."/>
            <person name="Zheng C.-J."/>
            <person name="Schuster L."/>
            <person name="Cowan T.M."/>
            <person name="Smanski M.J."/>
            <person name="Chevrette M.G."/>
            <person name="De Carvalho L.P.S."/>
            <person name="Shen B."/>
        </authorList>
    </citation>
    <scope>NUCLEOTIDE SEQUENCE [LARGE SCALE GENOMIC DNA]</scope>
    <source>
        <strain evidence="8 9">NPDC049344</strain>
    </source>
</reference>
<dbReference type="PANTHER" id="PTHR45527:SF1">
    <property type="entry name" value="FATTY ACID SYNTHASE"/>
    <property type="match status" value="1"/>
</dbReference>
<dbReference type="Gene3D" id="3.40.50.12780">
    <property type="entry name" value="N-terminal domain of ligase-like"/>
    <property type="match status" value="1"/>
</dbReference>
<dbReference type="InterPro" id="IPR014031">
    <property type="entry name" value="Ketoacyl_synth_C"/>
</dbReference>
<keyword evidence="3" id="KW-0597">Phosphoprotein</keyword>
<dbReference type="NCBIfam" id="TIGR01733">
    <property type="entry name" value="AA-adenyl-dom"/>
    <property type="match status" value="1"/>
</dbReference>
<accession>A0ABV3I009</accession>
<dbReference type="InterPro" id="IPR014030">
    <property type="entry name" value="Ketoacyl_synth_N"/>
</dbReference>
<evidence type="ECO:0000259" key="7">
    <source>
        <dbReference type="PROSITE" id="PS52004"/>
    </source>
</evidence>
<dbReference type="Gene3D" id="3.40.109.10">
    <property type="entry name" value="NADH Oxidase"/>
    <property type="match status" value="1"/>
</dbReference>
<dbReference type="Gene3D" id="1.10.1200.10">
    <property type="entry name" value="ACP-like"/>
    <property type="match status" value="2"/>
</dbReference>
<dbReference type="PROSITE" id="PS52004">
    <property type="entry name" value="KS3_2"/>
    <property type="match status" value="1"/>
</dbReference>
<dbReference type="Pfam" id="PF00550">
    <property type="entry name" value="PP-binding"/>
    <property type="match status" value="3"/>
</dbReference>
<comment type="caution">
    <text evidence="8">The sequence shown here is derived from an EMBL/GenBank/DDBJ whole genome shotgun (WGS) entry which is preliminary data.</text>
</comment>
<keyword evidence="4" id="KW-0808">Transferase</keyword>
<dbReference type="InterPro" id="IPR010071">
    <property type="entry name" value="AA_adenyl_dom"/>
</dbReference>
<dbReference type="Gene3D" id="3.40.47.10">
    <property type="match status" value="1"/>
</dbReference>
<dbReference type="SUPFAM" id="SSF53901">
    <property type="entry name" value="Thiolase-like"/>
    <property type="match status" value="1"/>
</dbReference>
<evidence type="ECO:0000259" key="6">
    <source>
        <dbReference type="PROSITE" id="PS50075"/>
    </source>
</evidence>
<feature type="domain" description="Carrier" evidence="6">
    <location>
        <begin position="1588"/>
        <end position="1664"/>
    </location>
</feature>
<comment type="cofactor">
    <cofactor evidence="1">
        <name>pantetheine 4'-phosphate</name>
        <dbReference type="ChEBI" id="CHEBI:47942"/>
    </cofactor>
</comment>
<dbReference type="EMBL" id="JBFAQK010000046">
    <property type="protein sequence ID" value="MEV4684170.1"/>
    <property type="molecule type" value="Genomic_DNA"/>
</dbReference>
<dbReference type="CDD" id="cd17646">
    <property type="entry name" value="A_NRPS_AB3403-like"/>
    <property type="match status" value="1"/>
</dbReference>
<dbReference type="Gene3D" id="3.30.300.30">
    <property type="match status" value="1"/>
</dbReference>
<dbReference type="Pfam" id="PF00881">
    <property type="entry name" value="Nitroreductase"/>
    <property type="match status" value="1"/>
</dbReference>
<dbReference type="InterPro" id="IPR025110">
    <property type="entry name" value="AMP-bd_C"/>
</dbReference>
<dbReference type="InterPro" id="IPR023213">
    <property type="entry name" value="CAT-like_dom_sf"/>
</dbReference>
<dbReference type="Pfam" id="PF00501">
    <property type="entry name" value="AMP-binding"/>
    <property type="match status" value="1"/>
</dbReference>
<dbReference type="InterPro" id="IPR009081">
    <property type="entry name" value="PP-bd_ACP"/>
</dbReference>
<dbReference type="InterPro" id="IPR045851">
    <property type="entry name" value="AMP-bd_C_sf"/>
</dbReference>
<dbReference type="InterPro" id="IPR036736">
    <property type="entry name" value="ACP-like_sf"/>
</dbReference>
<feature type="region of interest" description="Disordered" evidence="5">
    <location>
        <begin position="2570"/>
        <end position="2594"/>
    </location>
</feature>
<dbReference type="Pfam" id="PF00109">
    <property type="entry name" value="ketoacyl-synt"/>
    <property type="match status" value="1"/>
</dbReference>
<dbReference type="Pfam" id="PF13193">
    <property type="entry name" value="AMP-binding_C"/>
    <property type="match status" value="1"/>
</dbReference>
<feature type="domain" description="Carrier" evidence="6">
    <location>
        <begin position="1500"/>
        <end position="1575"/>
    </location>
</feature>